<name>A0A2J8B6N8_9FIRM</name>
<sequence length="226" mass="25958">MDCITVSREDVLPTVHRLMQAGVRAQVEKDGQSIILYRLGRRSDKLVIQYEDNNFRMGGHFVKREELTAEDQLNMDRVLALLQQPLLPSSGITSIFISVLYVYRRAAGAYFPANSEIFALLDVQRRQFEFMSLDGQLVGEGVNVWKSKCQDIKESLERWSELDTPPAVKVEINGKEDTLEHALRYIFSQEDMPQLEHAYLPWEEAYRVYGLQSLQETAAELVCHGM</sequence>
<comment type="caution">
    <text evidence="1">The sequence shown here is derived from an EMBL/GenBank/DDBJ whole genome shotgun (WGS) entry which is preliminary data.</text>
</comment>
<evidence type="ECO:0000313" key="2">
    <source>
        <dbReference type="Proteomes" id="UP000242958"/>
    </source>
</evidence>
<dbReference type="RefSeq" id="WP_102889767.1">
    <property type="nucleotide sequence ID" value="NZ_NFMF01000014.1"/>
</dbReference>
<proteinExistence type="predicted"/>
<accession>A0A2J8B6N8</accession>
<reference evidence="1 2" key="1">
    <citation type="submission" date="2017-05" db="EMBL/GenBank/DDBJ databases">
        <authorList>
            <person name="Song R."/>
            <person name="Chenine A.L."/>
            <person name="Ruprecht R.M."/>
        </authorList>
    </citation>
    <scope>NUCLEOTIDE SEQUENCE [LARGE SCALE GENOMIC DNA]</scope>
    <source>
        <strain evidence="1 2">KA00229</strain>
    </source>
</reference>
<dbReference type="AlphaFoldDB" id="A0A2J8B6N8"/>
<evidence type="ECO:0000313" key="1">
    <source>
        <dbReference type="EMBL" id="PNH20433.1"/>
    </source>
</evidence>
<protein>
    <submittedName>
        <fullName evidence="1">Uncharacterized protein</fullName>
    </submittedName>
</protein>
<organism evidence="1 2">
    <name type="scientific">Megasphaera hutchinsoni</name>
    <dbReference type="NCBI Taxonomy" id="1588748"/>
    <lineage>
        <taxon>Bacteria</taxon>
        <taxon>Bacillati</taxon>
        <taxon>Bacillota</taxon>
        <taxon>Negativicutes</taxon>
        <taxon>Veillonellales</taxon>
        <taxon>Veillonellaceae</taxon>
        <taxon>Megasphaera</taxon>
    </lineage>
</organism>
<gene>
    <name evidence="1" type="ORF">CAL30_07355</name>
</gene>
<dbReference type="EMBL" id="NFMF01000014">
    <property type="protein sequence ID" value="PNH20433.1"/>
    <property type="molecule type" value="Genomic_DNA"/>
</dbReference>
<dbReference type="Proteomes" id="UP000242958">
    <property type="component" value="Unassembled WGS sequence"/>
</dbReference>